<dbReference type="InterPro" id="IPR016935">
    <property type="entry name" value="Opine_metallophore_DH"/>
</dbReference>
<accession>A0ABX4MVJ4</accession>
<comment type="caution">
    <text evidence="1">The sequence shown here is derived from an EMBL/GenBank/DDBJ whole genome shotgun (WGS) entry which is preliminary data.</text>
</comment>
<evidence type="ECO:0000313" key="1">
    <source>
        <dbReference type="EMBL" id="PJJ43323.1"/>
    </source>
</evidence>
<dbReference type="Proteomes" id="UP000229263">
    <property type="component" value="Unassembled WGS sequence"/>
</dbReference>
<proteinExistence type="predicted"/>
<name>A0ABX4MVJ4_9MICC</name>
<dbReference type="Pfam" id="PF10100">
    <property type="entry name" value="Staph_opine_DH"/>
    <property type="match status" value="1"/>
</dbReference>
<gene>
    <name evidence="1" type="ORF">ATK23_0506</name>
</gene>
<dbReference type="RefSeq" id="WP_066139165.1">
    <property type="nucleotide sequence ID" value="NZ_PGEY01000001.1"/>
</dbReference>
<organism evidence="1 2">
    <name type="scientific">Glutamicibacter mysorens</name>
    <dbReference type="NCBI Taxonomy" id="257984"/>
    <lineage>
        <taxon>Bacteria</taxon>
        <taxon>Bacillati</taxon>
        <taxon>Actinomycetota</taxon>
        <taxon>Actinomycetes</taxon>
        <taxon>Micrococcales</taxon>
        <taxon>Micrococcaceae</taxon>
        <taxon>Glutamicibacter</taxon>
    </lineage>
</organism>
<keyword evidence="2" id="KW-1185">Reference proteome</keyword>
<protein>
    <recommendedName>
        <fullName evidence="3">DUF2338 domain-containing protein</fullName>
    </recommendedName>
</protein>
<sequence>MNELGNILIAGTGPAAVQCAVLLRALPGELGIAGRASRRSDAFFAALDANAGIAQVQVQNTGHAALAGRACIDHRYRSYQQVRGVWGTLVLAVTADAYLPVLRDLPQAVLDTIARIVLLSPTLGSAALVREFARSSGADPEIISLSSYLADTRQVEGAGGALVLTAGAKNRIYAGSTGGDTPALQRVRAVHAAAGTQVKLMGLPVEAEARNMSLYVHPALFFNEVALRAVFTPAPSTQYVYKLYPEGPVTPALIHSMAEAWRELSAITTALGGQPVNLLAFMLDDGYPVHPQSIAPGKAASFEQLPAVEQEYLLYVRYASLLIDPFSQPDELGRYFDFSAIAFRPVFRNDQDEWDVPRMPKEDYYRTKIIAGMARKLAVPCPMLDSLLGAYEKALAQAAEARKGENCSPAFAVQDFAADLDMISAGIGCAA</sequence>
<evidence type="ECO:0000313" key="2">
    <source>
        <dbReference type="Proteomes" id="UP000229263"/>
    </source>
</evidence>
<dbReference type="EMBL" id="PGEY01000001">
    <property type="protein sequence ID" value="PJJ43323.1"/>
    <property type="molecule type" value="Genomic_DNA"/>
</dbReference>
<reference evidence="1 2" key="1">
    <citation type="submission" date="2017-11" db="EMBL/GenBank/DDBJ databases">
        <title>Sequencing the genomes of 1000 actinobacteria strains.</title>
        <authorList>
            <person name="Klenk H.-P."/>
        </authorList>
    </citation>
    <scope>NUCLEOTIDE SEQUENCE [LARGE SCALE GENOMIC DNA]</scope>
    <source>
        <strain evidence="1 2">DSM 12798</strain>
    </source>
</reference>
<evidence type="ECO:0008006" key="3">
    <source>
        <dbReference type="Google" id="ProtNLM"/>
    </source>
</evidence>